<name>A0ABD0RN61_CIRMR</name>
<feature type="non-terminal residue" evidence="2">
    <location>
        <position position="1"/>
    </location>
</feature>
<evidence type="ECO:0000313" key="2">
    <source>
        <dbReference type="EMBL" id="KAL0198860.1"/>
    </source>
</evidence>
<sequence length="60" mass="6677">HGGTPDLTTGFRKSWDGINKDYKDSSHGFLHNEAAEVATKASVQLLETIWNSTNADQFLR</sequence>
<keyword evidence="3" id="KW-1185">Reference proteome</keyword>
<feature type="domain" description="VWA7 N-terminal" evidence="1">
    <location>
        <begin position="1"/>
        <end position="59"/>
    </location>
</feature>
<proteinExistence type="predicted"/>
<evidence type="ECO:0000259" key="1">
    <source>
        <dbReference type="Pfam" id="PF25107"/>
    </source>
</evidence>
<gene>
    <name evidence="2" type="ORF">M9458_007400</name>
</gene>
<accession>A0ABD0RN61</accession>
<organism evidence="2 3">
    <name type="scientific">Cirrhinus mrigala</name>
    <name type="common">Mrigala</name>
    <dbReference type="NCBI Taxonomy" id="683832"/>
    <lineage>
        <taxon>Eukaryota</taxon>
        <taxon>Metazoa</taxon>
        <taxon>Chordata</taxon>
        <taxon>Craniata</taxon>
        <taxon>Vertebrata</taxon>
        <taxon>Euteleostomi</taxon>
        <taxon>Actinopterygii</taxon>
        <taxon>Neopterygii</taxon>
        <taxon>Teleostei</taxon>
        <taxon>Ostariophysi</taxon>
        <taxon>Cypriniformes</taxon>
        <taxon>Cyprinidae</taxon>
        <taxon>Labeoninae</taxon>
        <taxon>Labeonini</taxon>
        <taxon>Cirrhinus</taxon>
    </lineage>
</organism>
<dbReference type="InterPro" id="IPR056862">
    <property type="entry name" value="VWA7_N"/>
</dbReference>
<dbReference type="AlphaFoldDB" id="A0ABD0RN61"/>
<dbReference type="Pfam" id="PF25107">
    <property type="entry name" value="VWA7_N"/>
    <property type="match status" value="1"/>
</dbReference>
<reference evidence="2 3" key="1">
    <citation type="submission" date="2024-05" db="EMBL/GenBank/DDBJ databases">
        <title>Genome sequencing and assembly of Indian major carp, Cirrhinus mrigala (Hamilton, 1822).</title>
        <authorList>
            <person name="Mohindra V."/>
            <person name="Chowdhury L.M."/>
            <person name="Lal K."/>
            <person name="Jena J.K."/>
        </authorList>
    </citation>
    <scope>NUCLEOTIDE SEQUENCE [LARGE SCALE GENOMIC DNA]</scope>
    <source>
        <strain evidence="2">CM1030</strain>
        <tissue evidence="2">Blood</tissue>
    </source>
</reference>
<comment type="caution">
    <text evidence="2">The sequence shown here is derived from an EMBL/GenBank/DDBJ whole genome shotgun (WGS) entry which is preliminary data.</text>
</comment>
<dbReference type="EMBL" id="JAMKFB020000003">
    <property type="protein sequence ID" value="KAL0198860.1"/>
    <property type="molecule type" value="Genomic_DNA"/>
</dbReference>
<protein>
    <recommendedName>
        <fullName evidence="1">VWA7 N-terminal domain-containing protein</fullName>
    </recommendedName>
</protein>
<evidence type="ECO:0000313" key="3">
    <source>
        <dbReference type="Proteomes" id="UP001529510"/>
    </source>
</evidence>
<dbReference type="Proteomes" id="UP001529510">
    <property type="component" value="Unassembled WGS sequence"/>
</dbReference>